<proteinExistence type="predicted"/>
<accession>A0A0U1MB00</accession>
<protein>
    <recommendedName>
        <fullName evidence="4">Allergen Asp f 4</fullName>
    </recommendedName>
</protein>
<gene>
    <name evidence="2" type="ORF">PISL3812_09872</name>
</gene>
<dbReference type="GO" id="GO:0005576">
    <property type="term" value="C:extracellular region"/>
    <property type="evidence" value="ECO:0007669"/>
    <property type="project" value="InterPro"/>
</dbReference>
<evidence type="ECO:0000256" key="1">
    <source>
        <dbReference type="SAM" id="SignalP"/>
    </source>
</evidence>
<dbReference type="Proteomes" id="UP000054383">
    <property type="component" value="Unassembled WGS sequence"/>
</dbReference>
<sequence>MYLLITLLAGISAARAGYSGSFLDSAPSATSLGKRSLPVDACGNVGVPYGSNMFLISDDDVPKYKYTITVVGSDTDDYRVGMWNTCDEDHQPRSPRVTDVFPLQFTVPAGSRRSVAFDGGSHGGFVTFRSGSAIPHSAAGVVLGFWGEFVFAHESSDESSAFDVCAFEALRAGRAQFSGLRIDGRDEVSFIATNLTSQANAILSGDVATNHGCVLSSGPLSLVATVDYRG</sequence>
<dbReference type="InterPro" id="IPR038903">
    <property type="entry name" value="Allergen_Asp_f_4"/>
</dbReference>
<dbReference type="AlphaFoldDB" id="A0A0U1MB00"/>
<dbReference type="OrthoDB" id="118256at2759"/>
<dbReference type="PANTHER" id="PTHR42039:SF1">
    <property type="entry name" value="PUTATIVE (AFU_ORTHOLOGUE AFUA_3G02940)-RELATED"/>
    <property type="match status" value="1"/>
</dbReference>
<dbReference type="STRING" id="28573.A0A0U1MB00"/>
<feature type="signal peptide" evidence="1">
    <location>
        <begin position="1"/>
        <end position="16"/>
    </location>
</feature>
<feature type="chain" id="PRO_5006711728" description="Allergen Asp f 4" evidence="1">
    <location>
        <begin position="17"/>
        <end position="230"/>
    </location>
</feature>
<dbReference type="EMBL" id="CVMT01000018">
    <property type="protein sequence ID" value="CRG92804.1"/>
    <property type="molecule type" value="Genomic_DNA"/>
</dbReference>
<keyword evidence="3" id="KW-1185">Reference proteome</keyword>
<reference evidence="2 3" key="1">
    <citation type="submission" date="2015-04" db="EMBL/GenBank/DDBJ databases">
        <authorList>
            <person name="Syromyatnikov M.Y."/>
            <person name="Popov V.N."/>
        </authorList>
    </citation>
    <scope>NUCLEOTIDE SEQUENCE [LARGE SCALE GENOMIC DNA]</scope>
    <source>
        <strain evidence="2">WF-38-12</strain>
    </source>
</reference>
<name>A0A0U1MB00_TALIS</name>
<dbReference type="Pfam" id="PF25312">
    <property type="entry name" value="Allergen_Asp_f_4"/>
    <property type="match status" value="1"/>
</dbReference>
<evidence type="ECO:0000313" key="3">
    <source>
        <dbReference type="Proteomes" id="UP000054383"/>
    </source>
</evidence>
<evidence type="ECO:0000313" key="2">
    <source>
        <dbReference type="EMBL" id="CRG92804.1"/>
    </source>
</evidence>
<dbReference type="GO" id="GO:0019863">
    <property type="term" value="F:IgE binding"/>
    <property type="evidence" value="ECO:0007669"/>
    <property type="project" value="InterPro"/>
</dbReference>
<keyword evidence="1" id="KW-0732">Signal</keyword>
<evidence type="ECO:0008006" key="4">
    <source>
        <dbReference type="Google" id="ProtNLM"/>
    </source>
</evidence>
<dbReference type="PANTHER" id="PTHR42039">
    <property type="entry name" value="PUTATIVE (AFU_ORTHOLOGUE AFUA_3G02940)-RELATED"/>
    <property type="match status" value="1"/>
</dbReference>
<organism evidence="2 3">
    <name type="scientific">Talaromyces islandicus</name>
    <name type="common">Penicillium islandicum</name>
    <dbReference type="NCBI Taxonomy" id="28573"/>
    <lineage>
        <taxon>Eukaryota</taxon>
        <taxon>Fungi</taxon>
        <taxon>Dikarya</taxon>
        <taxon>Ascomycota</taxon>
        <taxon>Pezizomycotina</taxon>
        <taxon>Eurotiomycetes</taxon>
        <taxon>Eurotiomycetidae</taxon>
        <taxon>Eurotiales</taxon>
        <taxon>Trichocomaceae</taxon>
        <taxon>Talaromyces</taxon>
        <taxon>Talaromyces sect. Islandici</taxon>
    </lineage>
</organism>